<dbReference type="InterPro" id="IPR011681">
    <property type="entry name" value="GcrA"/>
</dbReference>
<gene>
    <name evidence="2" type="ORF">GWI71_03850</name>
</gene>
<name>A0ABW9ZIE1_9HYPH</name>
<reference evidence="2 3" key="1">
    <citation type="submission" date="2020-01" db="EMBL/GenBank/DDBJ databases">
        <authorList>
            <person name="Peng S.Y."/>
            <person name="Li J."/>
            <person name="Wang M."/>
            <person name="Wang L."/>
            <person name="Wang C.Q."/>
            <person name="Wang J.R."/>
        </authorList>
    </citation>
    <scope>NUCLEOTIDE SEQUENCE [LARGE SCALE GENOMIC DNA]</scope>
    <source>
        <strain evidence="2 3">XCT-34</strain>
    </source>
</reference>
<evidence type="ECO:0000313" key="3">
    <source>
        <dbReference type="Proteomes" id="UP000541347"/>
    </source>
</evidence>
<feature type="region of interest" description="Disordered" evidence="1">
    <location>
        <begin position="161"/>
        <end position="181"/>
    </location>
</feature>
<dbReference type="RefSeq" id="WP_161674069.1">
    <property type="nucleotide sequence ID" value="NZ_JAABLP010000001.1"/>
</dbReference>
<proteinExistence type="predicted"/>
<accession>A0ABW9ZIE1</accession>
<evidence type="ECO:0000313" key="2">
    <source>
        <dbReference type="EMBL" id="NBN62807.1"/>
    </source>
</evidence>
<evidence type="ECO:0000256" key="1">
    <source>
        <dbReference type="SAM" id="MobiDB-lite"/>
    </source>
</evidence>
<sequence>MTAWLDLTPAQRLDLIRPLAARGLTSGQIVSALVPQYGPINRGSLVSFCLRGGVALIARRPKDAAAIKGVAELWSDMPPARKREAILALIPEGLSAGQIAGRLSVKHGPVTRGAVIGFVRRNGILLPLSPGKAAVSRKAEKTRRDDGRPAVPVCVVAASGPDPVPEAAPDRPGASSRPVLLPEDARPVPLFELTGRSCRYPVSHDPRGVAALFCGAPTSRGSYCACHVKRVYTTAAELKADLRLSGQSTMRPMRPGGIDYRRTA</sequence>
<organism evidence="2 3">
    <name type="scientific">Pannonibacter tanglangensis</name>
    <dbReference type="NCBI Taxonomy" id="2750084"/>
    <lineage>
        <taxon>Bacteria</taxon>
        <taxon>Pseudomonadati</taxon>
        <taxon>Pseudomonadota</taxon>
        <taxon>Alphaproteobacteria</taxon>
        <taxon>Hyphomicrobiales</taxon>
        <taxon>Stappiaceae</taxon>
        <taxon>Pannonibacter</taxon>
    </lineage>
</organism>
<evidence type="ECO:0008006" key="4">
    <source>
        <dbReference type="Google" id="ProtNLM"/>
    </source>
</evidence>
<comment type="caution">
    <text evidence="2">The sequence shown here is derived from an EMBL/GenBank/DDBJ whole genome shotgun (WGS) entry which is preliminary data.</text>
</comment>
<protein>
    <recommendedName>
        <fullName evidence="4">GcrA cell cycle regulator</fullName>
    </recommendedName>
</protein>
<dbReference type="Proteomes" id="UP000541347">
    <property type="component" value="Unassembled WGS sequence"/>
</dbReference>
<dbReference type="Pfam" id="PF07750">
    <property type="entry name" value="GcrA"/>
    <property type="match status" value="1"/>
</dbReference>
<keyword evidence="3" id="KW-1185">Reference proteome</keyword>
<dbReference type="EMBL" id="JAABLP010000001">
    <property type="protein sequence ID" value="NBN62807.1"/>
    <property type="molecule type" value="Genomic_DNA"/>
</dbReference>